<dbReference type="Pfam" id="PF13715">
    <property type="entry name" value="CarbopepD_reg_2"/>
    <property type="match status" value="1"/>
</dbReference>
<dbReference type="InterPro" id="IPR036942">
    <property type="entry name" value="Beta-barrel_TonB_sf"/>
</dbReference>
<dbReference type="KEGG" id="buy:D8S85_08505"/>
<reference evidence="9 10" key="1">
    <citation type="submission" date="2018-10" db="EMBL/GenBank/DDBJ databases">
        <title>Butyricimonas faecalis sp. nov., isolated from human faeces and emended description of the genus Butyricimonas.</title>
        <authorList>
            <person name="Le Roy T."/>
            <person name="Van der Smissen P."/>
            <person name="Paquot A."/>
            <person name="Delzenne N."/>
            <person name="Muccioli G."/>
            <person name="Collet J.-F."/>
            <person name="Cani P.D."/>
        </authorList>
    </citation>
    <scope>NUCLEOTIDE SEQUENCE [LARGE SCALE GENOMIC DNA]</scope>
    <source>
        <strain evidence="9 10">H184</strain>
    </source>
</reference>
<dbReference type="PANTHER" id="PTHR30069:SF29">
    <property type="entry name" value="HEMOGLOBIN AND HEMOGLOBIN-HAPTOGLOBIN-BINDING PROTEIN 1-RELATED"/>
    <property type="match status" value="1"/>
</dbReference>
<dbReference type="InterPro" id="IPR008969">
    <property type="entry name" value="CarboxyPept-like_regulatory"/>
</dbReference>
<dbReference type="PANTHER" id="PTHR30069">
    <property type="entry name" value="TONB-DEPENDENT OUTER MEMBRANE RECEPTOR"/>
    <property type="match status" value="1"/>
</dbReference>
<evidence type="ECO:0000256" key="3">
    <source>
        <dbReference type="ARBA" id="ARBA00022452"/>
    </source>
</evidence>
<dbReference type="Gene3D" id="2.60.40.1120">
    <property type="entry name" value="Carboxypeptidase-like, regulatory domain"/>
    <property type="match status" value="1"/>
</dbReference>
<keyword evidence="3" id="KW-1134">Transmembrane beta strand</keyword>
<sequence>MYKRFIILIFGILSLSATVYAQSFQTVRGTVKEQNGNRPIPYATIVLSGNDHTMGCTTDSLGNFVLSRVPIGRYDIHVSFIGYEPVIIKELLVSGGKETFIEVEMIESQTVLEEIVVHPRINKQEPINNMALGGRMLSVEEAGRYAGAADDPARLVSSFAGVTQSVGNNGIVVRGNAPKFLQWRMEGVEIPNPNHFADVTSFGGGGFTALSNQVLGNSDFFTGAFPAEFSNALSGVFDMYIRRGSNTSHEHAVQIGSLGVEAASEGPFKKGYEGSYLFNYRYSTLSLLSFMLPEDADGTNYQDLSFNIFLPAGQAGIFSIWGVGLIDHSGTTPEPDRNKWKYEQDKQNQDVKQYMGAVGIKHKIYVGEDASIQSTFATTINNIDMHTELLGNDDRLLPKNIVRNTYLNFIALSDFQKRFGRIHTNRTGIRWTGLRYDLTFADAAGHIGDLVEIADESGFSSLVNIYSESMLTLGNKVKMNIGITGQWFTLNDRYTIEPRLSVKWKFAPRQSLSFAYGMHSRLEMLNYYFTKDENSRMINKDLDFTKAHHVSLGYDLSPGENLHLRIEPYFQWLYDVPVIPGSTFAMLNLQGNEDWFISDQLINAGNAINYGIDITFEKYMSRGFYYMATASLYDSKYRTSDKGTWYDSRYNRHFAVNLLTGKEWMLGKNKQNMLGASGKVTVQGGDRYSPIDAEKSLLQQEAIYNERNPYSCRFAPMVLAHLTISYRINRKKVSHEFAAKLINVTGYKDYYGHRYNFRDHTVEAEREANILPNISYKINF</sequence>
<evidence type="ECO:0000256" key="1">
    <source>
        <dbReference type="ARBA" id="ARBA00004571"/>
    </source>
</evidence>
<dbReference type="RefSeq" id="WP_106480312.1">
    <property type="nucleotide sequence ID" value="NZ_CP032819.1"/>
</dbReference>
<gene>
    <name evidence="9" type="ORF">D8S85_08505</name>
</gene>
<evidence type="ECO:0000256" key="8">
    <source>
        <dbReference type="SAM" id="SignalP"/>
    </source>
</evidence>
<dbReference type="GO" id="GO:0044718">
    <property type="term" value="P:siderophore transmembrane transport"/>
    <property type="evidence" value="ECO:0007669"/>
    <property type="project" value="TreeGrafter"/>
</dbReference>
<dbReference type="Gene3D" id="2.40.170.20">
    <property type="entry name" value="TonB-dependent receptor, beta-barrel domain"/>
    <property type="match status" value="1"/>
</dbReference>
<keyword evidence="7" id="KW-0998">Cell outer membrane</keyword>
<dbReference type="EMBL" id="CP032819">
    <property type="protein sequence ID" value="AZS29585.1"/>
    <property type="molecule type" value="Genomic_DNA"/>
</dbReference>
<evidence type="ECO:0000256" key="5">
    <source>
        <dbReference type="ARBA" id="ARBA00022729"/>
    </source>
</evidence>
<evidence type="ECO:0000256" key="6">
    <source>
        <dbReference type="ARBA" id="ARBA00023136"/>
    </source>
</evidence>
<dbReference type="SUPFAM" id="SSF56935">
    <property type="entry name" value="Porins"/>
    <property type="match status" value="1"/>
</dbReference>
<evidence type="ECO:0000313" key="9">
    <source>
        <dbReference type="EMBL" id="AZS29585.1"/>
    </source>
</evidence>
<accession>A0A3Q9IQM3</accession>
<keyword evidence="6" id="KW-0472">Membrane</keyword>
<comment type="subcellular location">
    <subcellularLocation>
        <location evidence="1">Cell outer membrane</location>
        <topology evidence="1">Multi-pass membrane protein</topology>
    </subcellularLocation>
</comment>
<evidence type="ECO:0000256" key="7">
    <source>
        <dbReference type="ARBA" id="ARBA00023237"/>
    </source>
</evidence>
<keyword evidence="4" id="KW-0812">Transmembrane</keyword>
<keyword evidence="2" id="KW-0813">Transport</keyword>
<protein>
    <submittedName>
        <fullName evidence="9">Prevent-host-death protein</fullName>
    </submittedName>
</protein>
<dbReference type="GO" id="GO:0015344">
    <property type="term" value="F:siderophore uptake transmembrane transporter activity"/>
    <property type="evidence" value="ECO:0007669"/>
    <property type="project" value="TreeGrafter"/>
</dbReference>
<dbReference type="Proteomes" id="UP000270673">
    <property type="component" value="Chromosome"/>
</dbReference>
<keyword evidence="10" id="KW-1185">Reference proteome</keyword>
<organism evidence="9 10">
    <name type="scientific">Butyricimonas faecalis</name>
    <dbReference type="NCBI Taxonomy" id="2093856"/>
    <lineage>
        <taxon>Bacteria</taxon>
        <taxon>Pseudomonadati</taxon>
        <taxon>Bacteroidota</taxon>
        <taxon>Bacteroidia</taxon>
        <taxon>Bacteroidales</taxon>
        <taxon>Odoribacteraceae</taxon>
        <taxon>Butyricimonas</taxon>
    </lineage>
</organism>
<evidence type="ECO:0000313" key="10">
    <source>
        <dbReference type="Proteomes" id="UP000270673"/>
    </source>
</evidence>
<dbReference type="SUPFAM" id="SSF49464">
    <property type="entry name" value="Carboxypeptidase regulatory domain-like"/>
    <property type="match status" value="1"/>
</dbReference>
<dbReference type="AlphaFoldDB" id="A0A3Q9IQM3"/>
<keyword evidence="5 8" id="KW-0732">Signal</keyword>
<evidence type="ECO:0000256" key="4">
    <source>
        <dbReference type="ARBA" id="ARBA00022692"/>
    </source>
</evidence>
<dbReference type="OrthoDB" id="1096764at2"/>
<evidence type="ECO:0000256" key="2">
    <source>
        <dbReference type="ARBA" id="ARBA00022448"/>
    </source>
</evidence>
<feature type="signal peptide" evidence="8">
    <location>
        <begin position="1"/>
        <end position="21"/>
    </location>
</feature>
<proteinExistence type="predicted"/>
<dbReference type="InterPro" id="IPR039426">
    <property type="entry name" value="TonB-dep_rcpt-like"/>
</dbReference>
<feature type="chain" id="PRO_5018660127" evidence="8">
    <location>
        <begin position="22"/>
        <end position="780"/>
    </location>
</feature>
<dbReference type="GO" id="GO:0009279">
    <property type="term" value="C:cell outer membrane"/>
    <property type="evidence" value="ECO:0007669"/>
    <property type="project" value="UniProtKB-SubCell"/>
</dbReference>
<name>A0A3Q9IQM3_9BACT</name>